<sequence length="228" mass="24434">MVPDRSPSPSPSLRSPAPRSSPASPPSLAARKRQMVSEELRETALQLLAARGYDETTVDDIVAAAGMSRRTFHRYYASKEDVVIQLLADLGAEMRAELGGRPESEPPAESLRRAVTVAINFCAGHHDAAKTLAVVRLILRTPVLHARSLERQAGWQADLAAVLAARLNLPVDALYPEVAARLAFVALNTALERWALTDGEADPLELTDRAFEMLAPALAGQGLGEVGG</sequence>
<keyword evidence="3" id="KW-0804">Transcription</keyword>
<keyword evidence="8" id="KW-1185">Reference proteome</keyword>
<keyword evidence="1" id="KW-0805">Transcription regulation</keyword>
<dbReference type="PROSITE" id="PS50977">
    <property type="entry name" value="HTH_TETR_2"/>
    <property type="match status" value="1"/>
</dbReference>
<dbReference type="InterPro" id="IPR009057">
    <property type="entry name" value="Homeodomain-like_sf"/>
</dbReference>
<evidence type="ECO:0000313" key="8">
    <source>
        <dbReference type="Proteomes" id="UP001151002"/>
    </source>
</evidence>
<dbReference type="PANTHER" id="PTHR30055">
    <property type="entry name" value="HTH-TYPE TRANSCRIPTIONAL REGULATOR RUTR"/>
    <property type="match status" value="1"/>
</dbReference>
<keyword evidence="2 4" id="KW-0238">DNA-binding</keyword>
<comment type="caution">
    <text evidence="7">The sequence shown here is derived from an EMBL/GenBank/DDBJ whole genome shotgun (WGS) entry which is preliminary data.</text>
</comment>
<evidence type="ECO:0000313" key="7">
    <source>
        <dbReference type="EMBL" id="MCY1138408.1"/>
    </source>
</evidence>
<reference evidence="7" key="1">
    <citation type="submission" date="2022-11" db="EMBL/GenBank/DDBJ databases">
        <authorList>
            <person name="Somphong A."/>
            <person name="Phongsopitanun W."/>
        </authorList>
    </citation>
    <scope>NUCLEOTIDE SEQUENCE</scope>
    <source>
        <strain evidence="7">Pm04-4</strain>
    </source>
</reference>
<dbReference type="InterPro" id="IPR041347">
    <property type="entry name" value="MftR_C"/>
</dbReference>
<feature type="compositionally biased region" description="Pro residues" evidence="5">
    <location>
        <begin position="1"/>
        <end position="10"/>
    </location>
</feature>
<gene>
    <name evidence="7" type="ORF">OWR29_10405</name>
</gene>
<dbReference type="PRINTS" id="PR00455">
    <property type="entry name" value="HTHTETR"/>
</dbReference>
<evidence type="ECO:0000256" key="3">
    <source>
        <dbReference type="ARBA" id="ARBA00023163"/>
    </source>
</evidence>
<dbReference type="PANTHER" id="PTHR30055:SF238">
    <property type="entry name" value="MYCOFACTOCIN BIOSYNTHESIS TRANSCRIPTIONAL REGULATOR MFTR-RELATED"/>
    <property type="match status" value="1"/>
</dbReference>
<feature type="domain" description="HTH tetR-type" evidence="6">
    <location>
        <begin position="34"/>
        <end position="94"/>
    </location>
</feature>
<evidence type="ECO:0000256" key="4">
    <source>
        <dbReference type="PROSITE-ProRule" id="PRU00335"/>
    </source>
</evidence>
<feature type="DNA-binding region" description="H-T-H motif" evidence="4">
    <location>
        <begin position="57"/>
        <end position="76"/>
    </location>
</feature>
<dbReference type="InterPro" id="IPR001647">
    <property type="entry name" value="HTH_TetR"/>
</dbReference>
<dbReference type="Pfam" id="PF17754">
    <property type="entry name" value="TetR_C_14"/>
    <property type="match status" value="1"/>
</dbReference>
<dbReference type="InterPro" id="IPR050109">
    <property type="entry name" value="HTH-type_TetR-like_transc_reg"/>
</dbReference>
<dbReference type="Pfam" id="PF00440">
    <property type="entry name" value="TetR_N"/>
    <property type="match status" value="1"/>
</dbReference>
<name>A0ABT4AW00_9ACTN</name>
<dbReference type="SUPFAM" id="SSF46689">
    <property type="entry name" value="Homeodomain-like"/>
    <property type="match status" value="1"/>
</dbReference>
<dbReference type="EMBL" id="JAPNTZ010000003">
    <property type="protein sequence ID" value="MCY1138408.1"/>
    <property type="molecule type" value="Genomic_DNA"/>
</dbReference>
<evidence type="ECO:0000256" key="1">
    <source>
        <dbReference type="ARBA" id="ARBA00023015"/>
    </source>
</evidence>
<feature type="compositionally biased region" description="Low complexity" evidence="5">
    <location>
        <begin position="11"/>
        <end position="29"/>
    </location>
</feature>
<proteinExistence type="predicted"/>
<protein>
    <submittedName>
        <fullName evidence="7">TetR family transcriptional regulator</fullName>
    </submittedName>
</protein>
<evidence type="ECO:0000256" key="2">
    <source>
        <dbReference type="ARBA" id="ARBA00023125"/>
    </source>
</evidence>
<evidence type="ECO:0000256" key="5">
    <source>
        <dbReference type="SAM" id="MobiDB-lite"/>
    </source>
</evidence>
<feature type="region of interest" description="Disordered" evidence="5">
    <location>
        <begin position="1"/>
        <end position="34"/>
    </location>
</feature>
<evidence type="ECO:0000259" key="6">
    <source>
        <dbReference type="PROSITE" id="PS50977"/>
    </source>
</evidence>
<dbReference type="Gene3D" id="1.10.10.60">
    <property type="entry name" value="Homeodomain-like"/>
    <property type="match status" value="1"/>
</dbReference>
<dbReference type="Proteomes" id="UP001151002">
    <property type="component" value="Unassembled WGS sequence"/>
</dbReference>
<dbReference type="InterPro" id="IPR036271">
    <property type="entry name" value="Tet_transcr_reg_TetR-rel_C_sf"/>
</dbReference>
<dbReference type="SUPFAM" id="SSF48498">
    <property type="entry name" value="Tetracyclin repressor-like, C-terminal domain"/>
    <property type="match status" value="1"/>
</dbReference>
<dbReference type="RefSeq" id="WP_267562408.1">
    <property type="nucleotide sequence ID" value="NZ_JAPNTZ010000003.1"/>
</dbReference>
<dbReference type="Gene3D" id="1.10.357.10">
    <property type="entry name" value="Tetracycline Repressor, domain 2"/>
    <property type="match status" value="1"/>
</dbReference>
<accession>A0ABT4AW00</accession>
<organism evidence="7 8">
    <name type="scientific">Paractinoplanes pyxinae</name>
    <dbReference type="NCBI Taxonomy" id="2997416"/>
    <lineage>
        <taxon>Bacteria</taxon>
        <taxon>Bacillati</taxon>
        <taxon>Actinomycetota</taxon>
        <taxon>Actinomycetes</taxon>
        <taxon>Micromonosporales</taxon>
        <taxon>Micromonosporaceae</taxon>
        <taxon>Paractinoplanes</taxon>
    </lineage>
</organism>